<evidence type="ECO:0000313" key="2">
    <source>
        <dbReference type="Proteomes" id="UP000018895"/>
    </source>
</evidence>
<reference evidence="1" key="1">
    <citation type="journal article" date="2014" name="Genome Announc.">
        <title>Draft Genome Sequences of Three Alkaliphilic Bacillus Strains, Bacillus wakoensis JCM 9140T, Bacillus akibai JCM 9157T, and Bacillus hemicellulosilyticus JCM 9152T.</title>
        <authorList>
            <person name="Yuki M."/>
            <person name="Oshima K."/>
            <person name="Suda W."/>
            <person name="Oshida Y."/>
            <person name="Kitamura K."/>
            <person name="Iida T."/>
            <person name="Hattori M."/>
            <person name="Ohkuma M."/>
        </authorList>
    </citation>
    <scope>NUCLEOTIDE SEQUENCE [LARGE SCALE GENOMIC DNA]</scope>
    <source>
        <strain evidence="1">JCM 9152</strain>
    </source>
</reference>
<organism evidence="1 2">
    <name type="scientific">Halalkalibacter hemicellulosilyticusJCM 9152</name>
    <dbReference type="NCBI Taxonomy" id="1236971"/>
    <lineage>
        <taxon>Bacteria</taxon>
        <taxon>Bacillati</taxon>
        <taxon>Bacillota</taxon>
        <taxon>Bacilli</taxon>
        <taxon>Bacillales</taxon>
        <taxon>Bacillaceae</taxon>
        <taxon>Halalkalibacter</taxon>
    </lineage>
</organism>
<dbReference type="AlphaFoldDB" id="W4QNB9"/>
<comment type="caution">
    <text evidence="1">The sequence shown here is derived from an EMBL/GenBank/DDBJ whole genome shotgun (WGS) entry which is preliminary data.</text>
</comment>
<evidence type="ECO:0000313" key="1">
    <source>
        <dbReference type="EMBL" id="GAE32839.1"/>
    </source>
</evidence>
<protein>
    <submittedName>
        <fullName evidence="1">Uncharacterized protein</fullName>
    </submittedName>
</protein>
<keyword evidence="2" id="KW-1185">Reference proteome</keyword>
<name>W4QNB9_9BACI</name>
<dbReference type="Proteomes" id="UP000018895">
    <property type="component" value="Unassembled WGS sequence"/>
</dbReference>
<sequence length="128" mass="15205">MLEKGMGINKNQLQASLKIASLKYPNEMKQLKDVINPVDELYKAKDLMNEFYQMEMKKLYPSLDPQQFTLEEKEILIVGTDYYKRTITLDTIDDLRRYSIEEQIHLTHLLTDYTDSNKYSTLKQQYPD</sequence>
<dbReference type="STRING" id="1236971.JCM9152_4423"/>
<dbReference type="EMBL" id="BAUU01000056">
    <property type="protein sequence ID" value="GAE32839.1"/>
    <property type="molecule type" value="Genomic_DNA"/>
</dbReference>
<proteinExistence type="predicted"/>
<gene>
    <name evidence="1" type="ORF">JCM9152_4423</name>
</gene>
<accession>W4QNB9</accession>